<dbReference type="Pfam" id="PF00400">
    <property type="entry name" value="WD40"/>
    <property type="match status" value="4"/>
</dbReference>
<sequence>MLVTIMEHVELIAGSYEQIVFGYKVEIGEKEWSPKADFTHHAHTASLSVVAVNDRFVATGSKDETIQLYDLKKGIEHGALLHHDGTISCLEFYGASHLLSGGEDGLLCVWSTKKWECLKTIKAHKGQVTSLAVHPSGKLALSVGTDKTLRTWNLIDGRSAFIKNIKQNAHIVMWSPAGDKYIVVVNGKIDIYNLETAAVTGTITNPKRISSVKFLNDAILAVGGDEETVRLYDITTEKCVCEFKAHENRVKALDSLTMEDYCVLVSASNDGFIKIWKLCLDQALEPPALLGEVNTTARLTCLGVRRSGPQQESIGEQKAQASTSQATECALEIKEFTKTKRNRLLPRSSLTTERVLYGPREGLQATKPNEELEGLKMPVDWFGYGYASLVAAGGVMGYAKAGSIPSLVAGLFFGILAAIGAYQISGNPKNIWVSLTAAGILTVVMGIRFLNSGKFMPAGLMTGASILMLLKIGFGLF</sequence>
<feature type="repeat" description="WD" evidence="13">
    <location>
        <begin position="121"/>
        <end position="162"/>
    </location>
</feature>
<dbReference type="GO" id="GO:0005730">
    <property type="term" value="C:nucleolus"/>
    <property type="evidence" value="ECO:0007669"/>
    <property type="project" value="UniProtKB-SubCell"/>
</dbReference>
<evidence type="ECO:0000256" key="14">
    <source>
        <dbReference type="SAM" id="Phobius"/>
    </source>
</evidence>
<dbReference type="InterPro" id="IPR001680">
    <property type="entry name" value="WD40_rpt"/>
</dbReference>
<comment type="similarity">
    <text evidence="3">Belongs to the TMEM14 family.</text>
</comment>
<dbReference type="InterPro" id="IPR036322">
    <property type="entry name" value="WD40_repeat_dom_sf"/>
</dbReference>
<dbReference type="Proteomes" id="UP001221898">
    <property type="component" value="Unassembled WGS sequence"/>
</dbReference>
<dbReference type="CDD" id="cd00200">
    <property type="entry name" value="WD40"/>
    <property type="match status" value="1"/>
</dbReference>
<dbReference type="GO" id="GO:0042254">
    <property type="term" value="P:ribosome biogenesis"/>
    <property type="evidence" value="ECO:0007669"/>
    <property type="project" value="UniProtKB-KW"/>
</dbReference>
<evidence type="ECO:0000256" key="4">
    <source>
        <dbReference type="ARBA" id="ARBA00022517"/>
    </source>
</evidence>
<comment type="function">
    <text evidence="12">Negatively regulates the PAK1 kinase. PAK1 is a member of the PAK kinase family, which has been shown to play a positive role in the regulation of signaling pathways involving MAPK8 and RELA. PAK1 exists as an inactive homodimer, which is activated by binding of small GTPases such as CDC42 to an N-terminal regulatory domain. PAK1IP1 also binds to the N-terminus of PAK1, and inhibits the specific activation of PAK1 by CDC42. May be involved in ribosomal large subunit assembly.</text>
</comment>
<dbReference type="InterPro" id="IPR019775">
    <property type="entry name" value="WD40_repeat_CS"/>
</dbReference>
<name>A0AAD7WRW4_9TELE</name>
<dbReference type="InterPro" id="IPR044890">
    <property type="entry name" value="TMEM14_sf"/>
</dbReference>
<dbReference type="InterPro" id="IPR005349">
    <property type="entry name" value="TMEM14"/>
</dbReference>
<proteinExistence type="inferred from homology"/>
<keyword evidence="6 14" id="KW-0812">Transmembrane</keyword>
<evidence type="ECO:0000256" key="7">
    <source>
        <dbReference type="ARBA" id="ARBA00022700"/>
    </source>
</evidence>
<dbReference type="InterPro" id="IPR015943">
    <property type="entry name" value="WD40/YVTN_repeat-like_dom_sf"/>
</dbReference>
<feature type="transmembrane region" description="Helical" evidence="14">
    <location>
        <begin position="458"/>
        <end position="476"/>
    </location>
</feature>
<evidence type="ECO:0000256" key="1">
    <source>
        <dbReference type="ARBA" id="ARBA00004141"/>
    </source>
</evidence>
<keyword evidence="10 14" id="KW-0472">Membrane</keyword>
<dbReference type="PANTHER" id="PTHR44675:SF1">
    <property type="entry name" value="P21-ACTIVATED PROTEIN KINASE-INTERACTING PROTEIN 1"/>
    <property type="match status" value="1"/>
</dbReference>
<evidence type="ECO:0000256" key="12">
    <source>
        <dbReference type="ARBA" id="ARBA00045213"/>
    </source>
</evidence>
<evidence type="ECO:0000256" key="8">
    <source>
        <dbReference type="ARBA" id="ARBA00022737"/>
    </source>
</evidence>
<evidence type="ECO:0000256" key="10">
    <source>
        <dbReference type="ARBA" id="ARBA00023136"/>
    </source>
</evidence>
<dbReference type="FunFam" id="1.10.10.1740:FF:000002">
    <property type="entry name" value="Transmembrane protein 14C"/>
    <property type="match status" value="1"/>
</dbReference>
<dbReference type="Gene3D" id="1.10.10.1740">
    <property type="entry name" value="Transmembrane protein 14-like"/>
    <property type="match status" value="1"/>
</dbReference>
<keyword evidence="8" id="KW-0677">Repeat</keyword>
<dbReference type="FunFam" id="2.130.10.10:FF:000424">
    <property type="entry name" value="p21-activated protein kinase-interacting protein 1-like"/>
    <property type="match status" value="1"/>
</dbReference>
<keyword evidence="11" id="KW-0539">Nucleus</keyword>
<dbReference type="PROSITE" id="PS50082">
    <property type="entry name" value="WD_REPEATS_2"/>
    <property type="match status" value="2"/>
</dbReference>
<dbReference type="PROSITE" id="PS50294">
    <property type="entry name" value="WD_REPEATS_REGION"/>
    <property type="match status" value="1"/>
</dbReference>
<evidence type="ECO:0008006" key="17">
    <source>
        <dbReference type="Google" id="ProtNLM"/>
    </source>
</evidence>
<feature type="repeat" description="WD" evidence="13">
    <location>
        <begin position="80"/>
        <end position="120"/>
    </location>
</feature>
<keyword evidence="16" id="KW-1185">Reference proteome</keyword>
<dbReference type="GO" id="GO:0009968">
    <property type="term" value="P:negative regulation of signal transduction"/>
    <property type="evidence" value="ECO:0007669"/>
    <property type="project" value="UniProtKB-KW"/>
</dbReference>
<feature type="transmembrane region" description="Helical" evidence="14">
    <location>
        <begin position="381"/>
        <end position="399"/>
    </location>
</feature>
<evidence type="ECO:0000256" key="3">
    <source>
        <dbReference type="ARBA" id="ARBA00007590"/>
    </source>
</evidence>
<evidence type="ECO:0000256" key="2">
    <source>
        <dbReference type="ARBA" id="ARBA00004604"/>
    </source>
</evidence>
<dbReference type="Gene3D" id="2.130.10.10">
    <property type="entry name" value="YVTN repeat-like/Quinoprotein amine dehydrogenase"/>
    <property type="match status" value="2"/>
</dbReference>
<evidence type="ECO:0000313" key="16">
    <source>
        <dbReference type="Proteomes" id="UP001221898"/>
    </source>
</evidence>
<evidence type="ECO:0000256" key="11">
    <source>
        <dbReference type="ARBA" id="ARBA00023242"/>
    </source>
</evidence>
<dbReference type="EMBL" id="JAINUG010000041">
    <property type="protein sequence ID" value="KAJ8406992.1"/>
    <property type="molecule type" value="Genomic_DNA"/>
</dbReference>
<comment type="subcellular location">
    <subcellularLocation>
        <location evidence="1">Membrane</location>
        <topology evidence="1">Multi-pass membrane protein</topology>
    </subcellularLocation>
    <subcellularLocation>
        <location evidence="2">Nucleus</location>
        <location evidence="2">Nucleolus</location>
    </subcellularLocation>
</comment>
<keyword evidence="9 14" id="KW-1133">Transmembrane helix</keyword>
<dbReference type="InterPro" id="IPR051959">
    <property type="entry name" value="PAK1-Kinase_Regulator"/>
</dbReference>
<dbReference type="SUPFAM" id="SSF50978">
    <property type="entry name" value="WD40 repeat-like"/>
    <property type="match status" value="1"/>
</dbReference>
<dbReference type="Pfam" id="PF03647">
    <property type="entry name" value="Tmemb_14"/>
    <property type="match status" value="1"/>
</dbReference>
<reference evidence="15" key="1">
    <citation type="journal article" date="2023" name="Science">
        <title>Genome structures resolve the early diversification of teleost fishes.</title>
        <authorList>
            <person name="Parey E."/>
            <person name="Louis A."/>
            <person name="Montfort J."/>
            <person name="Bouchez O."/>
            <person name="Roques C."/>
            <person name="Iampietro C."/>
            <person name="Lluch J."/>
            <person name="Castinel A."/>
            <person name="Donnadieu C."/>
            <person name="Desvignes T."/>
            <person name="Floi Bucao C."/>
            <person name="Jouanno E."/>
            <person name="Wen M."/>
            <person name="Mejri S."/>
            <person name="Dirks R."/>
            <person name="Jansen H."/>
            <person name="Henkel C."/>
            <person name="Chen W.J."/>
            <person name="Zahm M."/>
            <person name="Cabau C."/>
            <person name="Klopp C."/>
            <person name="Thompson A.W."/>
            <person name="Robinson-Rechavi M."/>
            <person name="Braasch I."/>
            <person name="Lecointre G."/>
            <person name="Bobe J."/>
            <person name="Postlethwait J.H."/>
            <person name="Berthelot C."/>
            <person name="Roest Crollius H."/>
            <person name="Guiguen Y."/>
        </authorList>
    </citation>
    <scope>NUCLEOTIDE SEQUENCE</scope>
    <source>
        <strain evidence="15">NC1722</strain>
    </source>
</reference>
<evidence type="ECO:0000256" key="9">
    <source>
        <dbReference type="ARBA" id="ARBA00022989"/>
    </source>
</evidence>
<evidence type="ECO:0000256" key="6">
    <source>
        <dbReference type="ARBA" id="ARBA00022692"/>
    </source>
</evidence>
<protein>
    <recommendedName>
        <fullName evidence="17">P21-activated protein kinase-interacting protein 1-like</fullName>
    </recommendedName>
</protein>
<evidence type="ECO:0000256" key="5">
    <source>
        <dbReference type="ARBA" id="ARBA00022574"/>
    </source>
</evidence>
<dbReference type="GO" id="GO:0016020">
    <property type="term" value="C:membrane"/>
    <property type="evidence" value="ECO:0007669"/>
    <property type="project" value="UniProtKB-SubCell"/>
</dbReference>
<feature type="transmembrane region" description="Helical" evidence="14">
    <location>
        <begin position="431"/>
        <end position="451"/>
    </location>
</feature>
<dbReference type="AlphaFoldDB" id="A0AAD7WRW4"/>
<dbReference type="SMART" id="SM00320">
    <property type="entry name" value="WD40"/>
    <property type="match status" value="5"/>
</dbReference>
<keyword evidence="5 13" id="KW-0853">WD repeat</keyword>
<evidence type="ECO:0000313" key="15">
    <source>
        <dbReference type="EMBL" id="KAJ8406992.1"/>
    </source>
</evidence>
<evidence type="ECO:0000256" key="13">
    <source>
        <dbReference type="PROSITE-ProRule" id="PRU00221"/>
    </source>
</evidence>
<dbReference type="PROSITE" id="PS00678">
    <property type="entry name" value="WD_REPEATS_1"/>
    <property type="match status" value="1"/>
</dbReference>
<dbReference type="PANTHER" id="PTHR44675">
    <property type="entry name" value="PAK1 INTERACTING PROTEIN 1"/>
    <property type="match status" value="1"/>
</dbReference>
<keyword evidence="7" id="KW-0734">Signal transduction inhibitor</keyword>
<organism evidence="15 16">
    <name type="scientific">Aldrovandia affinis</name>
    <dbReference type="NCBI Taxonomy" id="143900"/>
    <lineage>
        <taxon>Eukaryota</taxon>
        <taxon>Metazoa</taxon>
        <taxon>Chordata</taxon>
        <taxon>Craniata</taxon>
        <taxon>Vertebrata</taxon>
        <taxon>Euteleostomi</taxon>
        <taxon>Actinopterygii</taxon>
        <taxon>Neopterygii</taxon>
        <taxon>Teleostei</taxon>
        <taxon>Notacanthiformes</taxon>
        <taxon>Halosauridae</taxon>
        <taxon>Aldrovandia</taxon>
    </lineage>
</organism>
<gene>
    <name evidence="15" type="ORF">AAFF_G00292680</name>
</gene>
<keyword evidence="4" id="KW-0690">Ribosome biogenesis</keyword>
<accession>A0AAD7WRW4</accession>
<comment type="caution">
    <text evidence="15">The sequence shown here is derived from an EMBL/GenBank/DDBJ whole genome shotgun (WGS) entry which is preliminary data.</text>
</comment>
<feature type="transmembrane region" description="Helical" evidence="14">
    <location>
        <begin position="406"/>
        <end position="425"/>
    </location>
</feature>